<dbReference type="InterPro" id="IPR001789">
    <property type="entry name" value="Sig_transdc_resp-reg_receiver"/>
</dbReference>
<evidence type="ECO:0000256" key="4">
    <source>
        <dbReference type="ARBA" id="ARBA00023163"/>
    </source>
</evidence>
<dbReference type="Proteomes" id="UP001154400">
    <property type="component" value="Chromosome"/>
</dbReference>
<dbReference type="CDD" id="cd17535">
    <property type="entry name" value="REC_NarL-like"/>
    <property type="match status" value="1"/>
</dbReference>
<dbReference type="InterPro" id="IPR016032">
    <property type="entry name" value="Sig_transdc_resp-reg_C-effctor"/>
</dbReference>
<dbReference type="AlphaFoldDB" id="A0A3S5Y2H5"/>
<dbReference type="CDD" id="cd06170">
    <property type="entry name" value="LuxR_C_like"/>
    <property type="match status" value="1"/>
</dbReference>
<dbReference type="KEGG" id="req:REQ_06160"/>
<dbReference type="PRINTS" id="PR00038">
    <property type="entry name" value="HTHLUXR"/>
</dbReference>
<keyword evidence="1 5" id="KW-0597">Phosphoprotein</keyword>
<dbReference type="PANTHER" id="PTHR43214">
    <property type="entry name" value="TWO-COMPONENT RESPONSE REGULATOR"/>
    <property type="match status" value="1"/>
</dbReference>
<keyword evidence="3" id="KW-0238">DNA-binding</keyword>
<evidence type="ECO:0000256" key="1">
    <source>
        <dbReference type="ARBA" id="ARBA00022553"/>
    </source>
</evidence>
<evidence type="ECO:0000256" key="5">
    <source>
        <dbReference type="PROSITE-ProRule" id="PRU00169"/>
    </source>
</evidence>
<dbReference type="PROSITE" id="PS00622">
    <property type="entry name" value="HTH_LUXR_1"/>
    <property type="match status" value="1"/>
</dbReference>
<dbReference type="GeneID" id="57576177"/>
<dbReference type="SUPFAM" id="SSF52172">
    <property type="entry name" value="CheY-like"/>
    <property type="match status" value="1"/>
</dbReference>
<dbReference type="InterPro" id="IPR058245">
    <property type="entry name" value="NreC/VraR/RcsB-like_REC"/>
</dbReference>
<feature type="domain" description="Response regulatory" evidence="7">
    <location>
        <begin position="8"/>
        <end position="124"/>
    </location>
</feature>
<dbReference type="Pfam" id="PF00196">
    <property type="entry name" value="GerE"/>
    <property type="match status" value="1"/>
</dbReference>
<evidence type="ECO:0000259" key="7">
    <source>
        <dbReference type="PROSITE" id="PS50110"/>
    </source>
</evidence>
<evidence type="ECO:0000256" key="3">
    <source>
        <dbReference type="ARBA" id="ARBA00023125"/>
    </source>
</evidence>
<dbReference type="Pfam" id="PF00072">
    <property type="entry name" value="Response_reg"/>
    <property type="match status" value="1"/>
</dbReference>
<sequence length="220" mass="23539">MEDLGGITVLIVDDDPFVRRGVADILEPAQDIVVVGCVSDGDEVPAAVASLQPHVVLMDLKMRRTGGLEATRSLMELESPPKVIAMTAMDVDDLVVQAVAAGAHSFLSKDEAPLTFHQSVRVVASGNTLFSPEALRRIVSESEGTAGSTPVVRPDLSRLTEREREVLTVLAEGESNADIGRRLFLGETTVKSHVSAIFEKLGVRNRVEAALQAYRAGLVV</sequence>
<dbReference type="GO" id="GO:0003677">
    <property type="term" value="F:DNA binding"/>
    <property type="evidence" value="ECO:0007669"/>
    <property type="project" value="UniProtKB-KW"/>
</dbReference>
<evidence type="ECO:0000256" key="2">
    <source>
        <dbReference type="ARBA" id="ARBA00023015"/>
    </source>
</evidence>
<dbReference type="EMBL" id="FN563149">
    <property type="protein sequence ID" value="CBH46734.1"/>
    <property type="molecule type" value="Genomic_DNA"/>
</dbReference>
<evidence type="ECO:0000313" key="8">
    <source>
        <dbReference type="EMBL" id="CBH46734.1"/>
    </source>
</evidence>
<keyword evidence="4" id="KW-0804">Transcription</keyword>
<keyword evidence="2" id="KW-0805">Transcription regulation</keyword>
<protein>
    <submittedName>
        <fullName evidence="8">LuxR family two component system response regulator</fullName>
    </submittedName>
</protein>
<dbReference type="PROSITE" id="PS50110">
    <property type="entry name" value="RESPONSE_REGULATORY"/>
    <property type="match status" value="1"/>
</dbReference>
<dbReference type="SMART" id="SM00421">
    <property type="entry name" value="HTH_LUXR"/>
    <property type="match status" value="1"/>
</dbReference>
<feature type="domain" description="HTH luxR-type" evidence="6">
    <location>
        <begin position="152"/>
        <end position="217"/>
    </location>
</feature>
<evidence type="ECO:0000313" key="9">
    <source>
        <dbReference type="Proteomes" id="UP000006892"/>
    </source>
</evidence>
<dbReference type="SUPFAM" id="SSF46894">
    <property type="entry name" value="C-terminal effector domain of the bipartite response regulators"/>
    <property type="match status" value="1"/>
</dbReference>
<dbReference type="PROSITE" id="PS50043">
    <property type="entry name" value="HTH_LUXR_2"/>
    <property type="match status" value="1"/>
</dbReference>
<accession>A0A3S5Y2H5</accession>
<name>A0A3S5Y2H5_RHOH1</name>
<dbReference type="GO" id="GO:0006355">
    <property type="term" value="P:regulation of DNA-templated transcription"/>
    <property type="evidence" value="ECO:0007669"/>
    <property type="project" value="InterPro"/>
</dbReference>
<dbReference type="Gene3D" id="3.40.50.2300">
    <property type="match status" value="1"/>
</dbReference>
<reference evidence="8" key="1">
    <citation type="journal article" date="2010" name="PLoS Genet.">
        <title>The genome of a pathogenic rhodococcus: cooptive virulence underpinned by key gene acquisitions.</title>
        <authorList>
            <person name="Letek M."/>
            <person name="Gonzalez P."/>
            <person name="Macarthur I."/>
            <person name="Rodriguez H."/>
            <person name="Freeman T.C."/>
            <person name="Valero-Rello A."/>
            <person name="Blanco M."/>
            <person name="Buckley T."/>
            <person name="Cherevach I."/>
            <person name="Fahey R."/>
            <person name="Hapeshi A."/>
            <person name="Holdstock J."/>
            <person name="Leadon D."/>
            <person name="Navas J."/>
            <person name="Ocampo A."/>
            <person name="Quail M.A."/>
            <person name="Sanders M."/>
            <person name="Scortti M.M."/>
            <person name="Prescott J.F."/>
            <person name="Fogarty U."/>
            <person name="Meijer W.G."/>
            <person name="Parkhill J."/>
            <person name="Bentley S.D."/>
            <person name="Vazquez-Boland J.A."/>
        </authorList>
    </citation>
    <scope>NUCLEOTIDE SEQUENCE [LARGE SCALE GENOMIC DNA]</scope>
    <source>
        <strain evidence="8 9">103S</strain>
    </source>
</reference>
<organism evidence="8">
    <name type="scientific">Rhodococcus hoagii (strain 103S)</name>
    <name type="common">Rhodococcus equi</name>
    <dbReference type="NCBI Taxonomy" id="685727"/>
    <lineage>
        <taxon>Bacteria</taxon>
        <taxon>Bacillati</taxon>
        <taxon>Actinomycetota</taxon>
        <taxon>Actinomycetes</taxon>
        <taxon>Mycobacteriales</taxon>
        <taxon>Nocardiaceae</taxon>
        <taxon>Prescottella</taxon>
    </lineage>
</organism>
<dbReference type="InterPro" id="IPR039420">
    <property type="entry name" value="WalR-like"/>
</dbReference>
<dbReference type="GO" id="GO:0000160">
    <property type="term" value="P:phosphorelay signal transduction system"/>
    <property type="evidence" value="ECO:0007669"/>
    <property type="project" value="InterPro"/>
</dbReference>
<dbReference type="InterPro" id="IPR011006">
    <property type="entry name" value="CheY-like_superfamily"/>
</dbReference>
<gene>
    <name evidence="8" type="ordered locus">REQ_06160</name>
</gene>
<dbReference type="PANTHER" id="PTHR43214:SF24">
    <property type="entry name" value="TRANSCRIPTIONAL REGULATORY PROTEIN NARL-RELATED"/>
    <property type="match status" value="1"/>
</dbReference>
<dbReference type="SMART" id="SM00448">
    <property type="entry name" value="REC"/>
    <property type="match status" value="1"/>
</dbReference>
<dbReference type="InterPro" id="IPR000792">
    <property type="entry name" value="Tscrpt_reg_LuxR_C"/>
</dbReference>
<proteinExistence type="predicted"/>
<dbReference type="RefSeq" id="WP_005515691.1">
    <property type="nucleotide sequence ID" value="NC_014659.1"/>
</dbReference>
<evidence type="ECO:0000259" key="6">
    <source>
        <dbReference type="PROSITE" id="PS50043"/>
    </source>
</evidence>
<feature type="modified residue" description="4-aspartylphosphate" evidence="5">
    <location>
        <position position="59"/>
    </location>
</feature>